<dbReference type="STRING" id="104452.A0A0L7KRV8"/>
<gene>
    <name evidence="4" type="ORF">OBRU01_20092</name>
</gene>
<protein>
    <recommendedName>
        <fullName evidence="3">DDE Tnp4 domain-containing protein</fullName>
    </recommendedName>
</protein>
<dbReference type="Proteomes" id="UP000037510">
    <property type="component" value="Unassembled WGS sequence"/>
</dbReference>
<dbReference type="AlphaFoldDB" id="A0A0L7KRV8"/>
<dbReference type="EMBL" id="JTDY01006735">
    <property type="protein sequence ID" value="KOB65739.1"/>
    <property type="molecule type" value="Genomic_DNA"/>
</dbReference>
<evidence type="ECO:0000256" key="2">
    <source>
        <dbReference type="ARBA" id="ARBA00022723"/>
    </source>
</evidence>
<dbReference type="Pfam" id="PF13359">
    <property type="entry name" value="DDE_Tnp_4"/>
    <property type="match status" value="1"/>
</dbReference>
<keyword evidence="2" id="KW-0479">Metal-binding</keyword>
<reference evidence="4 5" key="1">
    <citation type="journal article" date="2015" name="Genome Biol. Evol.">
        <title>The genome of winter moth (Operophtera brumata) provides a genomic perspective on sexual dimorphism and phenology.</title>
        <authorList>
            <person name="Derks M.F."/>
            <person name="Smit S."/>
            <person name="Salis L."/>
            <person name="Schijlen E."/>
            <person name="Bossers A."/>
            <person name="Mateman C."/>
            <person name="Pijl A.S."/>
            <person name="de Ridder D."/>
            <person name="Groenen M.A."/>
            <person name="Visser M.E."/>
            <person name="Megens H.J."/>
        </authorList>
    </citation>
    <scope>NUCLEOTIDE SEQUENCE [LARGE SCALE GENOMIC DNA]</scope>
    <source>
        <strain evidence="4">WM2013NL</strain>
        <tissue evidence="4">Head and thorax</tissue>
    </source>
</reference>
<evidence type="ECO:0000313" key="5">
    <source>
        <dbReference type="Proteomes" id="UP000037510"/>
    </source>
</evidence>
<accession>A0A0L7KRV8</accession>
<evidence type="ECO:0000313" key="4">
    <source>
        <dbReference type="EMBL" id="KOB65739.1"/>
    </source>
</evidence>
<sequence>IPNVEEWQDIQIGFASRWNFPNCCGSIDGKHITIQAPPNCGSEYYNYKGTNSIVLMAVVDHDYTFRYVDIGSYGRNADGTTDYEDIINFQIIQGQWRSEINELPSIRRSRINNRSKLIAEKMRDKYKNYFNDDGAVAWQNYMI</sequence>
<comment type="cofactor">
    <cofactor evidence="1">
        <name>a divalent metal cation</name>
        <dbReference type="ChEBI" id="CHEBI:60240"/>
    </cofactor>
</comment>
<proteinExistence type="predicted"/>
<name>A0A0L7KRV8_OPEBR</name>
<feature type="non-terminal residue" evidence="4">
    <location>
        <position position="143"/>
    </location>
</feature>
<feature type="domain" description="DDE Tnp4" evidence="3">
    <location>
        <begin position="27"/>
        <end position="79"/>
    </location>
</feature>
<feature type="non-terminal residue" evidence="4">
    <location>
        <position position="1"/>
    </location>
</feature>
<evidence type="ECO:0000259" key="3">
    <source>
        <dbReference type="Pfam" id="PF13359"/>
    </source>
</evidence>
<evidence type="ECO:0000256" key="1">
    <source>
        <dbReference type="ARBA" id="ARBA00001968"/>
    </source>
</evidence>
<keyword evidence="5" id="KW-1185">Reference proteome</keyword>
<comment type="caution">
    <text evidence="4">The sequence shown here is derived from an EMBL/GenBank/DDBJ whole genome shotgun (WGS) entry which is preliminary data.</text>
</comment>
<organism evidence="4 5">
    <name type="scientific">Operophtera brumata</name>
    <name type="common">Winter moth</name>
    <name type="synonym">Phalaena brumata</name>
    <dbReference type="NCBI Taxonomy" id="104452"/>
    <lineage>
        <taxon>Eukaryota</taxon>
        <taxon>Metazoa</taxon>
        <taxon>Ecdysozoa</taxon>
        <taxon>Arthropoda</taxon>
        <taxon>Hexapoda</taxon>
        <taxon>Insecta</taxon>
        <taxon>Pterygota</taxon>
        <taxon>Neoptera</taxon>
        <taxon>Endopterygota</taxon>
        <taxon>Lepidoptera</taxon>
        <taxon>Glossata</taxon>
        <taxon>Ditrysia</taxon>
        <taxon>Geometroidea</taxon>
        <taxon>Geometridae</taxon>
        <taxon>Larentiinae</taxon>
        <taxon>Operophtera</taxon>
    </lineage>
</organism>
<dbReference type="InterPro" id="IPR027806">
    <property type="entry name" value="HARBI1_dom"/>
</dbReference>
<dbReference type="GO" id="GO:0046872">
    <property type="term" value="F:metal ion binding"/>
    <property type="evidence" value="ECO:0007669"/>
    <property type="project" value="UniProtKB-KW"/>
</dbReference>